<accession>W9CA37</accession>
<protein>
    <submittedName>
        <fullName evidence="1">Uncharacterized protein</fullName>
    </submittedName>
</protein>
<dbReference type="STRING" id="1432307.W9CA37"/>
<dbReference type="AlphaFoldDB" id="W9CA37"/>
<sequence length="212" mass="24025">MAAHLLAVCQALDLRALNQSFLDGYKSHFRTLVHEKYVLKAGLIESSVENLFSSFWVELQRMMDATVSMNAEDRFPFMAKSMRNLFLDHPSFDKKSQTLENLETFIDTLASSLSETWCHNRDAYLVHGDATPLLRYASRSIYGFVRKSLNVPFLSSSHLRTPKPDADGMLSRHAPTVGSYTGTVYRALKDGTLAKVAMDILEYTHDQAIRRV</sequence>
<reference evidence="1 2" key="1">
    <citation type="journal article" date="2014" name="Genome Announc.">
        <title>Draft genome sequence of Sclerotinia borealis, a psychrophilic plant pathogenic fungus.</title>
        <authorList>
            <person name="Mardanov A.V."/>
            <person name="Beletsky A.V."/>
            <person name="Kadnikov V.V."/>
            <person name="Ignatov A.N."/>
            <person name="Ravin N.V."/>
        </authorList>
    </citation>
    <scope>NUCLEOTIDE SEQUENCE [LARGE SCALE GENOMIC DNA]</scope>
    <source>
        <strain evidence="2">F-4157</strain>
    </source>
</reference>
<proteinExistence type="predicted"/>
<dbReference type="HOGENOM" id="CLU_1300322_0_0_1"/>
<evidence type="ECO:0000313" key="1">
    <source>
        <dbReference type="EMBL" id="ESZ91405.1"/>
    </source>
</evidence>
<dbReference type="InterPro" id="IPR008948">
    <property type="entry name" value="L-Aspartase-like"/>
</dbReference>
<name>W9CA37_SCLBF</name>
<evidence type="ECO:0000313" key="2">
    <source>
        <dbReference type="Proteomes" id="UP000019487"/>
    </source>
</evidence>
<dbReference type="Proteomes" id="UP000019487">
    <property type="component" value="Unassembled WGS sequence"/>
</dbReference>
<dbReference type="SUPFAM" id="SSF48557">
    <property type="entry name" value="L-aspartase-like"/>
    <property type="match status" value="1"/>
</dbReference>
<gene>
    <name evidence="1" type="ORF">SBOR_8224</name>
</gene>
<keyword evidence="2" id="KW-1185">Reference proteome</keyword>
<comment type="caution">
    <text evidence="1">The sequence shown here is derived from an EMBL/GenBank/DDBJ whole genome shotgun (WGS) entry which is preliminary data.</text>
</comment>
<dbReference type="Gene3D" id="1.20.200.10">
    <property type="entry name" value="Fumarase/aspartase (Central domain)"/>
    <property type="match status" value="1"/>
</dbReference>
<dbReference type="OrthoDB" id="10051290at2759"/>
<dbReference type="EMBL" id="AYSA01000506">
    <property type="protein sequence ID" value="ESZ91405.1"/>
    <property type="molecule type" value="Genomic_DNA"/>
</dbReference>
<organism evidence="1 2">
    <name type="scientific">Sclerotinia borealis (strain F-4128)</name>
    <dbReference type="NCBI Taxonomy" id="1432307"/>
    <lineage>
        <taxon>Eukaryota</taxon>
        <taxon>Fungi</taxon>
        <taxon>Dikarya</taxon>
        <taxon>Ascomycota</taxon>
        <taxon>Pezizomycotina</taxon>
        <taxon>Leotiomycetes</taxon>
        <taxon>Helotiales</taxon>
        <taxon>Sclerotiniaceae</taxon>
        <taxon>Sclerotinia</taxon>
    </lineage>
</organism>
<dbReference type="GO" id="GO:0003824">
    <property type="term" value="F:catalytic activity"/>
    <property type="evidence" value="ECO:0007669"/>
    <property type="project" value="InterPro"/>
</dbReference>